<comment type="caution">
    <text evidence="2">The sequence shown here is derived from an EMBL/GenBank/DDBJ whole genome shotgun (WGS) entry which is preliminary data.</text>
</comment>
<evidence type="ECO:0000256" key="1">
    <source>
        <dbReference type="ARBA" id="ARBA00021948"/>
    </source>
</evidence>
<dbReference type="EMBL" id="JAZHOV010000002">
    <property type="protein sequence ID" value="MEF2254137.1"/>
    <property type="molecule type" value="Genomic_DNA"/>
</dbReference>
<name>A0ABU7V392_9MICO</name>
<dbReference type="Gene3D" id="3.90.1560.10">
    <property type="entry name" value="ComB-like"/>
    <property type="match status" value="1"/>
</dbReference>
<dbReference type="InterPro" id="IPR036702">
    <property type="entry name" value="ComB-like_sf"/>
</dbReference>
<organism evidence="2 3">
    <name type="scientific">Microbacterium schleiferi</name>
    <dbReference type="NCBI Taxonomy" id="69362"/>
    <lineage>
        <taxon>Bacteria</taxon>
        <taxon>Bacillati</taxon>
        <taxon>Actinomycetota</taxon>
        <taxon>Actinomycetes</taxon>
        <taxon>Micrococcales</taxon>
        <taxon>Microbacteriaceae</taxon>
        <taxon>Microbacterium</taxon>
    </lineage>
</organism>
<dbReference type="RefSeq" id="WP_331790748.1">
    <property type="nucleotide sequence ID" value="NZ_BAAAUO010000005.1"/>
</dbReference>
<evidence type="ECO:0000313" key="3">
    <source>
        <dbReference type="Proteomes" id="UP001351900"/>
    </source>
</evidence>
<dbReference type="Proteomes" id="UP001351900">
    <property type="component" value="Unassembled WGS sequence"/>
</dbReference>
<sequence length="176" mass="18023">MPSPLDQGRYQVRLEWGSAGRDRLAPAEVTVVVDVLADADSAADRVAEAATAAGSFVLRGGLRNASAIAEAVLAEQHRRAERTSIAVIACGATDADSARFAVEDLLGAGAVIDALAGRGIDHTSPEAAAACAAFRGLRPAVRHLLTASATGQVWLEAGRRDEVLAAASVDAESPAQ</sequence>
<keyword evidence="3" id="KW-1185">Reference proteome</keyword>
<dbReference type="SUPFAM" id="SSF142823">
    <property type="entry name" value="ComB-like"/>
    <property type="match status" value="1"/>
</dbReference>
<reference evidence="2 3" key="1">
    <citation type="submission" date="2024-01" db="EMBL/GenBank/DDBJ databases">
        <title>the genome sequence of strain Microbacterium schleiferi NBRC 15075.</title>
        <authorList>
            <person name="Ding Y."/>
            <person name="Zhang G."/>
        </authorList>
    </citation>
    <scope>NUCLEOTIDE SEQUENCE [LARGE SCALE GENOMIC DNA]</scope>
    <source>
        <strain evidence="2 3">NBRC 15075</strain>
    </source>
</reference>
<dbReference type="Pfam" id="PF04029">
    <property type="entry name" value="2-ph_phosp"/>
    <property type="match status" value="1"/>
</dbReference>
<gene>
    <name evidence="2" type="ORF">V2V91_03155</name>
</gene>
<protein>
    <recommendedName>
        <fullName evidence="1">Probable 2-phosphosulfolactate phosphatase</fullName>
    </recommendedName>
</protein>
<dbReference type="InterPro" id="IPR005238">
    <property type="entry name" value="ComB-like"/>
</dbReference>
<evidence type="ECO:0000313" key="2">
    <source>
        <dbReference type="EMBL" id="MEF2254137.1"/>
    </source>
</evidence>
<accession>A0ABU7V392</accession>
<proteinExistence type="predicted"/>